<dbReference type="AlphaFoldDB" id="A0AAV2VJ78"/>
<organism evidence="1 2">
    <name type="scientific">Vibrio nigripulchritudo SOn1</name>
    <dbReference type="NCBI Taxonomy" id="1238450"/>
    <lineage>
        <taxon>Bacteria</taxon>
        <taxon>Pseudomonadati</taxon>
        <taxon>Pseudomonadota</taxon>
        <taxon>Gammaproteobacteria</taxon>
        <taxon>Vibrionales</taxon>
        <taxon>Vibrionaceae</taxon>
        <taxon>Vibrio</taxon>
    </lineage>
</organism>
<reference evidence="1 2" key="1">
    <citation type="journal article" date="2013" name="ISME J.">
        <title>Comparative genomics of pathogenic lineages of Vibrio nigripulchritudo identifies virulence-associated traits.</title>
        <authorList>
            <person name="Goudenege D."/>
            <person name="Labreuche Y."/>
            <person name="Krin E."/>
            <person name="Ansquer D."/>
            <person name="Mangenot S."/>
            <person name="Calteau A."/>
            <person name="Medigue C."/>
            <person name="Mazel D."/>
            <person name="Polz M.F."/>
            <person name="Le Roux F."/>
        </authorList>
    </citation>
    <scope>NUCLEOTIDE SEQUENCE [LARGE SCALE GENOMIC DNA]</scope>
    <source>
        <strain evidence="1 2">SOn1</strain>
    </source>
</reference>
<comment type="caution">
    <text evidence="1">The sequence shown here is derived from an EMBL/GenBank/DDBJ whole genome shotgun (WGS) entry which is preliminary data.</text>
</comment>
<dbReference type="EMBL" id="CAOF01000031">
    <property type="protein sequence ID" value="CCO44789.1"/>
    <property type="molecule type" value="Genomic_DNA"/>
</dbReference>
<dbReference type="Proteomes" id="UP000018211">
    <property type="component" value="Unassembled WGS sequence"/>
</dbReference>
<protein>
    <submittedName>
        <fullName evidence="1">Uncharacterized protein</fullName>
    </submittedName>
</protein>
<name>A0AAV2VJ78_9VIBR</name>
<evidence type="ECO:0000313" key="2">
    <source>
        <dbReference type="Proteomes" id="UP000018211"/>
    </source>
</evidence>
<proteinExistence type="predicted"/>
<sequence>MIKSVSDGRFFKSGYFTLMNEKVIQDHTNFHHFAQSNL</sequence>
<gene>
    <name evidence="1" type="ORF">VIBNISOn1_1260023</name>
</gene>
<accession>A0AAV2VJ78</accession>
<evidence type="ECO:0000313" key="1">
    <source>
        <dbReference type="EMBL" id="CCO44789.1"/>
    </source>
</evidence>